<dbReference type="Pfam" id="PF08869">
    <property type="entry name" value="XisI"/>
    <property type="match status" value="1"/>
</dbReference>
<dbReference type="SUPFAM" id="SSF143847">
    <property type="entry name" value="XisI-like"/>
    <property type="match status" value="1"/>
</dbReference>
<dbReference type="RefSeq" id="WP_283766510.1">
    <property type="nucleotide sequence ID" value="NZ_JAQOSO010000044.1"/>
</dbReference>
<evidence type="ECO:0000313" key="1">
    <source>
        <dbReference type="EMBL" id="MDJ1174177.1"/>
    </source>
</evidence>
<comment type="caution">
    <text evidence="1">The sequence shown here is derived from an EMBL/GenBank/DDBJ whole genome shotgun (WGS) entry which is preliminary data.</text>
</comment>
<dbReference type="EMBL" id="JAQOSO010000044">
    <property type="protein sequence ID" value="MDJ1174177.1"/>
    <property type="molecule type" value="Genomic_DNA"/>
</dbReference>
<accession>A0ABT7B4S2</accession>
<sequence>MDTATLREKVKQVISQYAHLTPSHGQIRLDTVFDDTQNRYALMQTGWSQGRRVRGNLIYITLQDERIYLEYDGMEQGITEDLHNLGVPSEQIVLAFLPESPLALAG</sequence>
<gene>
    <name evidence="1" type="ORF">PMG25_08730</name>
</gene>
<dbReference type="CDD" id="cd16382">
    <property type="entry name" value="XisI-like"/>
    <property type="match status" value="1"/>
</dbReference>
<reference evidence="1 2" key="1">
    <citation type="submission" date="2023-01" db="EMBL/GenBank/DDBJ databases">
        <title>Novel diversity within Roseofilum (Cyanobacteria; Desertifilaceae) from marine benthic mats with descriptions of four novel species.</title>
        <authorList>
            <person name="Wang Y."/>
            <person name="Berthold D.E."/>
            <person name="Hu J."/>
            <person name="Lefler F.W."/>
            <person name="Laughinghouse H.D. IV."/>
        </authorList>
    </citation>
    <scope>NUCLEOTIDE SEQUENCE [LARGE SCALE GENOMIC DNA]</scope>
    <source>
        <strain evidence="1 2">BLCC-M114</strain>
    </source>
</reference>
<dbReference type="InterPro" id="IPR035943">
    <property type="entry name" value="XisI-like_sf"/>
</dbReference>
<proteinExistence type="predicted"/>
<dbReference type="Gene3D" id="3.30.310.110">
    <property type="entry name" value="XisI-like"/>
    <property type="match status" value="1"/>
</dbReference>
<name>A0ABT7B4S2_9CYAN</name>
<evidence type="ECO:0000313" key="2">
    <source>
        <dbReference type="Proteomes" id="UP001235849"/>
    </source>
</evidence>
<dbReference type="Proteomes" id="UP001235849">
    <property type="component" value="Unassembled WGS sequence"/>
</dbReference>
<organism evidence="1 2">
    <name type="scientific">Roseofilum capinflatum BLCC-M114</name>
    <dbReference type="NCBI Taxonomy" id="3022440"/>
    <lineage>
        <taxon>Bacteria</taxon>
        <taxon>Bacillati</taxon>
        <taxon>Cyanobacteriota</taxon>
        <taxon>Cyanophyceae</taxon>
        <taxon>Desertifilales</taxon>
        <taxon>Desertifilaceae</taxon>
        <taxon>Roseofilum</taxon>
        <taxon>Roseofilum capinflatum</taxon>
    </lineage>
</organism>
<protein>
    <submittedName>
        <fullName evidence="1">XisI protein</fullName>
    </submittedName>
</protein>
<dbReference type="InterPro" id="IPR014968">
    <property type="entry name" value="XisI"/>
</dbReference>
<keyword evidence="2" id="KW-1185">Reference proteome</keyword>